<dbReference type="AlphaFoldDB" id="A0A934TVK8"/>
<dbReference type="Proteomes" id="UP000630528">
    <property type="component" value="Unassembled WGS sequence"/>
</dbReference>
<dbReference type="EMBL" id="JAEPWM010000007">
    <property type="protein sequence ID" value="MBK6007675.1"/>
    <property type="molecule type" value="Genomic_DNA"/>
</dbReference>
<protein>
    <recommendedName>
        <fullName evidence="4">Lipoprotein</fullName>
    </recommendedName>
</protein>
<proteinExistence type="predicted"/>
<evidence type="ECO:0000313" key="2">
    <source>
        <dbReference type="EMBL" id="MBK6007675.1"/>
    </source>
</evidence>
<gene>
    <name evidence="2" type="ORF">JJB11_16365</name>
</gene>
<evidence type="ECO:0008006" key="4">
    <source>
        <dbReference type="Google" id="ProtNLM"/>
    </source>
</evidence>
<evidence type="ECO:0000313" key="3">
    <source>
        <dbReference type="Proteomes" id="UP000630528"/>
    </source>
</evidence>
<comment type="caution">
    <text evidence="2">The sequence shown here is derived from an EMBL/GenBank/DDBJ whole genome shotgun (WGS) entry which is preliminary data.</text>
</comment>
<reference evidence="2" key="2">
    <citation type="submission" date="2021-01" db="EMBL/GenBank/DDBJ databases">
        <authorList>
            <person name="Kang M."/>
        </authorList>
    </citation>
    <scope>NUCLEOTIDE SEQUENCE</scope>
    <source>
        <strain evidence="2">KACC 17527</strain>
    </source>
</reference>
<evidence type="ECO:0000256" key="1">
    <source>
        <dbReference type="SAM" id="MobiDB-lite"/>
    </source>
</evidence>
<feature type="region of interest" description="Disordered" evidence="1">
    <location>
        <begin position="35"/>
        <end position="63"/>
    </location>
</feature>
<dbReference type="RefSeq" id="WP_201173660.1">
    <property type="nucleotide sequence ID" value="NZ_JAEPWM010000007.1"/>
</dbReference>
<reference evidence="2" key="1">
    <citation type="journal article" date="2012" name="J. Microbiol. Biotechnol.">
        <title>Ramlibacter ginsenosidimutans sp. nov., with ginsenoside-converting activity.</title>
        <authorList>
            <person name="Wang L."/>
            <person name="An D.S."/>
            <person name="Kim S.G."/>
            <person name="Jin F.X."/>
            <person name="Kim S.C."/>
            <person name="Lee S.T."/>
            <person name="Im W.T."/>
        </authorList>
    </citation>
    <scope>NUCLEOTIDE SEQUENCE</scope>
    <source>
        <strain evidence="2">KACC 17527</strain>
    </source>
</reference>
<keyword evidence="3" id="KW-1185">Reference proteome</keyword>
<feature type="region of interest" description="Disordered" evidence="1">
    <location>
        <begin position="212"/>
        <end position="232"/>
    </location>
</feature>
<sequence length="232" mass="23785">MRQATWVAALVLLGAALGGCRDASLDHDNTAVLGGTGQADAAPPGATLTDARGEPIPAPPAPAGARARMVRTAGDAALAVWIAGMHVMASTWTRAAGWTLPQPLERIYGESSDVQLASNGQGQAMAVWQHRVGNIHSLRFSRYGPDGWSLPDVVPGALPRPDVAGTPPDQGAPQLQMDTQGQVVARWASGFQANAMQSARYTPGAGWTRATTEAVASAPSASPAPQGPSSAP</sequence>
<accession>A0A934TVK8</accession>
<feature type="compositionally biased region" description="Low complexity" evidence="1">
    <location>
        <begin position="216"/>
        <end position="232"/>
    </location>
</feature>
<dbReference type="PROSITE" id="PS51257">
    <property type="entry name" value="PROKAR_LIPOPROTEIN"/>
    <property type="match status" value="1"/>
</dbReference>
<name>A0A934TVK8_9BURK</name>
<organism evidence="2 3">
    <name type="scientific">Ramlibacter ginsenosidimutans</name>
    <dbReference type="NCBI Taxonomy" id="502333"/>
    <lineage>
        <taxon>Bacteria</taxon>
        <taxon>Pseudomonadati</taxon>
        <taxon>Pseudomonadota</taxon>
        <taxon>Betaproteobacteria</taxon>
        <taxon>Burkholderiales</taxon>
        <taxon>Comamonadaceae</taxon>
        <taxon>Ramlibacter</taxon>
    </lineage>
</organism>